<comment type="caution">
    <text evidence="2">The sequence shown here is derived from an EMBL/GenBank/DDBJ whole genome shotgun (WGS) entry which is preliminary data.</text>
</comment>
<dbReference type="AlphaFoldDB" id="A0A819BMQ3"/>
<evidence type="ECO:0000313" key="3">
    <source>
        <dbReference type="Proteomes" id="UP000663868"/>
    </source>
</evidence>
<evidence type="ECO:0000256" key="1">
    <source>
        <dbReference type="SAM" id="Phobius"/>
    </source>
</evidence>
<keyword evidence="1" id="KW-0472">Membrane</keyword>
<reference evidence="2" key="1">
    <citation type="submission" date="2021-02" db="EMBL/GenBank/DDBJ databases">
        <authorList>
            <person name="Nowell W R."/>
        </authorList>
    </citation>
    <scope>NUCLEOTIDE SEQUENCE</scope>
</reference>
<evidence type="ECO:0000313" key="2">
    <source>
        <dbReference type="EMBL" id="CAF3806192.1"/>
    </source>
</evidence>
<name>A0A819BMQ3_9BILA</name>
<dbReference type="Proteomes" id="UP000663868">
    <property type="component" value="Unassembled WGS sequence"/>
</dbReference>
<keyword evidence="1" id="KW-1133">Transmembrane helix</keyword>
<accession>A0A819BMQ3</accession>
<gene>
    <name evidence="2" type="ORF">KXQ929_LOCUS17342</name>
</gene>
<feature type="transmembrane region" description="Helical" evidence="1">
    <location>
        <begin position="115"/>
        <end position="137"/>
    </location>
</feature>
<protein>
    <submittedName>
        <fullName evidence="2">Uncharacterized protein</fullName>
    </submittedName>
</protein>
<sequence length="257" mass="28411">MTYEPLNRRLAILATVFTFLSIILGTIALATNYWTVGPNFEPTFNNGTGMIPEQRHGYKWNGLFQVCRTDEICVARFWPVTFVICVLGLLSLLIGGIFSALDITKATNRRFITPLLIYVGCVLMTAGLFDYASMLLLNSHSSRSMIAALVFAYTALPLSAFVAGRYSAYEHASLVNNGVHLTTQKYAATNGNAHLCSPTLDSSTTLTTRLSSITLKKSFKPNLMKSQLSISIINANRLIHHEQEMPTSTASTFDFDY</sequence>
<keyword evidence="1" id="KW-0812">Transmembrane</keyword>
<dbReference type="EMBL" id="CAJOBB010001087">
    <property type="protein sequence ID" value="CAF3806192.1"/>
    <property type="molecule type" value="Genomic_DNA"/>
</dbReference>
<feature type="transmembrane region" description="Helical" evidence="1">
    <location>
        <begin position="12"/>
        <end position="34"/>
    </location>
</feature>
<organism evidence="2 3">
    <name type="scientific">Adineta steineri</name>
    <dbReference type="NCBI Taxonomy" id="433720"/>
    <lineage>
        <taxon>Eukaryota</taxon>
        <taxon>Metazoa</taxon>
        <taxon>Spiralia</taxon>
        <taxon>Gnathifera</taxon>
        <taxon>Rotifera</taxon>
        <taxon>Eurotatoria</taxon>
        <taxon>Bdelloidea</taxon>
        <taxon>Adinetida</taxon>
        <taxon>Adinetidae</taxon>
        <taxon>Adineta</taxon>
    </lineage>
</organism>
<feature type="transmembrane region" description="Helical" evidence="1">
    <location>
        <begin position="80"/>
        <end position="103"/>
    </location>
</feature>
<feature type="transmembrane region" description="Helical" evidence="1">
    <location>
        <begin position="143"/>
        <end position="163"/>
    </location>
</feature>
<dbReference type="Gene3D" id="1.20.140.150">
    <property type="match status" value="1"/>
</dbReference>
<proteinExistence type="predicted"/>